<evidence type="ECO:0000313" key="2">
    <source>
        <dbReference type="Proteomes" id="UP001497472"/>
    </source>
</evidence>
<dbReference type="AlphaFoldDB" id="A0AAV1JBA1"/>
<evidence type="ECO:0008006" key="3">
    <source>
        <dbReference type="Google" id="ProtNLM"/>
    </source>
</evidence>
<dbReference type="InterPro" id="IPR019410">
    <property type="entry name" value="Methyltransf_16"/>
</dbReference>
<dbReference type="PANTHER" id="PTHR14614">
    <property type="entry name" value="HEPATOCELLULAR CARCINOMA-ASSOCIATED ANTIGEN"/>
    <property type="match status" value="1"/>
</dbReference>
<gene>
    <name evidence="1" type="ORF">LNINA_LOCUS4941</name>
</gene>
<reference evidence="1 2" key="1">
    <citation type="submission" date="2023-11" db="EMBL/GenBank/DDBJ databases">
        <authorList>
            <person name="Okamura Y."/>
        </authorList>
    </citation>
    <scope>NUCLEOTIDE SEQUENCE [LARGE SCALE GENOMIC DNA]</scope>
</reference>
<organism evidence="1 2">
    <name type="scientific">Leptosia nina</name>
    <dbReference type="NCBI Taxonomy" id="320188"/>
    <lineage>
        <taxon>Eukaryota</taxon>
        <taxon>Metazoa</taxon>
        <taxon>Ecdysozoa</taxon>
        <taxon>Arthropoda</taxon>
        <taxon>Hexapoda</taxon>
        <taxon>Insecta</taxon>
        <taxon>Pterygota</taxon>
        <taxon>Neoptera</taxon>
        <taxon>Endopterygota</taxon>
        <taxon>Lepidoptera</taxon>
        <taxon>Glossata</taxon>
        <taxon>Ditrysia</taxon>
        <taxon>Papilionoidea</taxon>
        <taxon>Pieridae</taxon>
        <taxon>Pierinae</taxon>
        <taxon>Leptosia</taxon>
    </lineage>
</organism>
<dbReference type="SUPFAM" id="SSF53335">
    <property type="entry name" value="S-adenosyl-L-methionine-dependent methyltransferases"/>
    <property type="match status" value="1"/>
</dbReference>
<keyword evidence="2" id="KW-1185">Reference proteome</keyword>
<name>A0AAV1JBA1_9NEOP</name>
<dbReference type="PANTHER" id="PTHR14614:SF130">
    <property type="entry name" value="PROTEIN-LYSINE N-METHYLTRANSFERASE EEF2KMT"/>
    <property type="match status" value="1"/>
</dbReference>
<dbReference type="Pfam" id="PF10294">
    <property type="entry name" value="Methyltransf_16"/>
    <property type="match status" value="1"/>
</dbReference>
<dbReference type="Gene3D" id="3.40.50.150">
    <property type="entry name" value="Vaccinia Virus protein VP39"/>
    <property type="match status" value="1"/>
</dbReference>
<dbReference type="Proteomes" id="UP001497472">
    <property type="component" value="Unassembled WGS sequence"/>
</dbReference>
<dbReference type="EMBL" id="CAVLEF010000006">
    <property type="protein sequence ID" value="CAK1545265.1"/>
    <property type="molecule type" value="Genomic_DNA"/>
</dbReference>
<dbReference type="InterPro" id="IPR029063">
    <property type="entry name" value="SAM-dependent_MTases_sf"/>
</dbReference>
<sequence length="292" mass="34050">MGPQSKSECLIQKLAKLFYQGCHQFHLEDSEVEALSWSEQEKLLNLTINSTLIKKFPVSYDFCRLYLKNLLKYFESLQEVHESIYEYLCFIMNNKQKDSTCYKHYVIDEDLTNIITIKESRNMVINGTTGMKTWEAALFLTDWILSNKLLFKNKIILELGSGVGFTGITINKHCDISSIDFTDCHVDVINTIQENIEINFPDSQRYEKDDVIVYEVDNKMMRVSMLDWNKEVNIGIDPDIIIGADIIYDPCILDPLCKVLNSFFMKNKNVCAYIACVIRNEETFNQFFDCYR</sequence>
<accession>A0AAV1JBA1</accession>
<protein>
    <recommendedName>
        <fullName evidence="3">FAM86 N-terminal domain-containing protein</fullName>
    </recommendedName>
</protein>
<comment type="caution">
    <text evidence="1">The sequence shown here is derived from an EMBL/GenBank/DDBJ whole genome shotgun (WGS) entry which is preliminary data.</text>
</comment>
<dbReference type="GO" id="GO:0032991">
    <property type="term" value="C:protein-containing complex"/>
    <property type="evidence" value="ECO:0007669"/>
    <property type="project" value="TreeGrafter"/>
</dbReference>
<proteinExistence type="predicted"/>
<evidence type="ECO:0000313" key="1">
    <source>
        <dbReference type="EMBL" id="CAK1545265.1"/>
    </source>
</evidence>